<keyword evidence="2" id="KW-1185">Reference proteome</keyword>
<name>M2UM26_COCH5</name>
<dbReference type="Proteomes" id="UP000016936">
    <property type="component" value="Unassembled WGS sequence"/>
</dbReference>
<dbReference type="HOGENOM" id="CLU_2967186_0_0_1"/>
<dbReference type="EMBL" id="KB445571">
    <property type="protein sequence ID" value="EMD94666.1"/>
    <property type="molecule type" value="Genomic_DNA"/>
</dbReference>
<protein>
    <submittedName>
        <fullName evidence="1">Uncharacterized protein</fullName>
    </submittedName>
</protein>
<accession>M2UM26</accession>
<evidence type="ECO:0000313" key="2">
    <source>
        <dbReference type="Proteomes" id="UP000016936"/>
    </source>
</evidence>
<gene>
    <name evidence="1" type="ORF">COCHEDRAFT_1019717</name>
</gene>
<reference evidence="1 2" key="1">
    <citation type="journal article" date="2012" name="PLoS Pathog.">
        <title>Diverse lifestyles and strategies of plant pathogenesis encoded in the genomes of eighteen Dothideomycetes fungi.</title>
        <authorList>
            <person name="Ohm R.A."/>
            <person name="Feau N."/>
            <person name="Henrissat B."/>
            <person name="Schoch C.L."/>
            <person name="Horwitz B.A."/>
            <person name="Barry K.W."/>
            <person name="Condon B.J."/>
            <person name="Copeland A.C."/>
            <person name="Dhillon B."/>
            <person name="Glaser F."/>
            <person name="Hesse C.N."/>
            <person name="Kosti I."/>
            <person name="LaButti K."/>
            <person name="Lindquist E.A."/>
            <person name="Lucas S."/>
            <person name="Salamov A.A."/>
            <person name="Bradshaw R.E."/>
            <person name="Ciuffetti L."/>
            <person name="Hamelin R.C."/>
            <person name="Kema G.H.J."/>
            <person name="Lawrence C."/>
            <person name="Scott J.A."/>
            <person name="Spatafora J.W."/>
            <person name="Turgeon B.G."/>
            <person name="de Wit P.J.G.M."/>
            <person name="Zhong S."/>
            <person name="Goodwin S.B."/>
            <person name="Grigoriev I.V."/>
        </authorList>
    </citation>
    <scope>NUCLEOTIDE SEQUENCE [LARGE SCALE GENOMIC DNA]</scope>
    <source>
        <strain evidence="2">C5 / ATCC 48332 / race O</strain>
    </source>
</reference>
<dbReference type="AlphaFoldDB" id="M2UM26"/>
<organism evidence="1 2">
    <name type="scientific">Cochliobolus heterostrophus (strain C5 / ATCC 48332 / race O)</name>
    <name type="common">Southern corn leaf blight fungus</name>
    <name type="synonym">Bipolaris maydis</name>
    <dbReference type="NCBI Taxonomy" id="701091"/>
    <lineage>
        <taxon>Eukaryota</taxon>
        <taxon>Fungi</taxon>
        <taxon>Dikarya</taxon>
        <taxon>Ascomycota</taxon>
        <taxon>Pezizomycotina</taxon>
        <taxon>Dothideomycetes</taxon>
        <taxon>Pleosporomycetidae</taxon>
        <taxon>Pleosporales</taxon>
        <taxon>Pleosporineae</taxon>
        <taxon>Pleosporaceae</taxon>
        <taxon>Bipolaris</taxon>
    </lineage>
</organism>
<reference evidence="2" key="2">
    <citation type="journal article" date="2013" name="PLoS Genet.">
        <title>Comparative genome structure, secondary metabolite, and effector coding capacity across Cochliobolus pathogens.</title>
        <authorList>
            <person name="Condon B.J."/>
            <person name="Leng Y."/>
            <person name="Wu D."/>
            <person name="Bushley K.E."/>
            <person name="Ohm R.A."/>
            <person name="Otillar R."/>
            <person name="Martin J."/>
            <person name="Schackwitz W."/>
            <person name="Grimwood J."/>
            <person name="MohdZainudin N."/>
            <person name="Xue C."/>
            <person name="Wang R."/>
            <person name="Manning V.A."/>
            <person name="Dhillon B."/>
            <person name="Tu Z.J."/>
            <person name="Steffenson B.J."/>
            <person name="Salamov A."/>
            <person name="Sun H."/>
            <person name="Lowry S."/>
            <person name="LaButti K."/>
            <person name="Han J."/>
            <person name="Copeland A."/>
            <person name="Lindquist E."/>
            <person name="Barry K."/>
            <person name="Schmutz J."/>
            <person name="Baker S.E."/>
            <person name="Ciuffetti L.M."/>
            <person name="Grigoriev I.V."/>
            <person name="Zhong S."/>
            <person name="Turgeon B.G."/>
        </authorList>
    </citation>
    <scope>NUCLEOTIDE SEQUENCE [LARGE SCALE GENOMIC DNA]</scope>
    <source>
        <strain evidence="2">C5 / ATCC 48332 / race O</strain>
    </source>
</reference>
<sequence length="59" mass="6883">MVNKPHNLLLLLRIRCLGKATRSQANKRPFLFEASRRHCRRILKTLGERSLPREGDAML</sequence>
<feature type="non-terminal residue" evidence="1">
    <location>
        <position position="59"/>
    </location>
</feature>
<evidence type="ECO:0000313" key="1">
    <source>
        <dbReference type="EMBL" id="EMD94666.1"/>
    </source>
</evidence>
<proteinExistence type="predicted"/>